<name>A0A437Q4R5_9GAMM</name>
<dbReference type="AlphaFoldDB" id="A0A437Q4R5"/>
<organism evidence="1 2">
    <name type="scientific">Neptunomonas marina</name>
    <dbReference type="NCBI Taxonomy" id="1815562"/>
    <lineage>
        <taxon>Bacteria</taxon>
        <taxon>Pseudomonadati</taxon>
        <taxon>Pseudomonadota</taxon>
        <taxon>Gammaproteobacteria</taxon>
        <taxon>Oceanospirillales</taxon>
        <taxon>Oceanospirillaceae</taxon>
        <taxon>Neptunomonas</taxon>
    </lineage>
</organism>
<gene>
    <name evidence="1" type="ORF">EOE65_16140</name>
</gene>
<protein>
    <submittedName>
        <fullName evidence="1">DUF1365 domain-containing protein</fullName>
    </submittedName>
</protein>
<accession>A0A437Q4R5</accession>
<dbReference type="Pfam" id="PF07103">
    <property type="entry name" value="DUF1365"/>
    <property type="match status" value="1"/>
</dbReference>
<dbReference type="PANTHER" id="PTHR33973">
    <property type="entry name" value="OS07G0153300 PROTEIN"/>
    <property type="match status" value="1"/>
</dbReference>
<dbReference type="EMBL" id="SACQ01000009">
    <property type="protein sequence ID" value="RVU29472.1"/>
    <property type="molecule type" value="Genomic_DNA"/>
</dbReference>
<dbReference type="Proteomes" id="UP000282818">
    <property type="component" value="Unassembled WGS sequence"/>
</dbReference>
<sequence>MDKLASALYEGHVMHHRFRPATHRFIYRVFSCLIDLDELERLNKLRFFSVNRFNLFSFHEKDHGSGERGLRTRITQLLSKRGFESATDSIRVLCYPRILGYTFNPLSVYFCYNRQQELEVVLYEVNNTFGSRHTYLVKAEQGATVLRQQCNKLMYVSPFMPMDTAYGFRIVPPTKQVAVCIRQTEVDSESEQRHPILHATFTGTHQTLNDKQLIKAFTKYPLMTLKVITAIHWEALKLWRKKLVIQPRDKEISQSISWQDDHGEFHYESL</sequence>
<dbReference type="PANTHER" id="PTHR33973:SF4">
    <property type="entry name" value="OS07G0153300 PROTEIN"/>
    <property type="match status" value="1"/>
</dbReference>
<evidence type="ECO:0000313" key="2">
    <source>
        <dbReference type="Proteomes" id="UP000282818"/>
    </source>
</evidence>
<keyword evidence="2" id="KW-1185">Reference proteome</keyword>
<dbReference type="RefSeq" id="WP_127695637.1">
    <property type="nucleotide sequence ID" value="NZ_SACQ01000009.1"/>
</dbReference>
<reference evidence="1 2" key="1">
    <citation type="submission" date="2019-01" db="EMBL/GenBank/DDBJ databases">
        <authorList>
            <person name="Chen W.-M."/>
        </authorList>
    </citation>
    <scope>NUCLEOTIDE SEQUENCE [LARGE SCALE GENOMIC DNA]</scope>
    <source>
        <strain evidence="1 2">HPM-16</strain>
    </source>
</reference>
<proteinExistence type="predicted"/>
<dbReference type="InterPro" id="IPR010775">
    <property type="entry name" value="DUF1365"/>
</dbReference>
<comment type="caution">
    <text evidence="1">The sequence shown here is derived from an EMBL/GenBank/DDBJ whole genome shotgun (WGS) entry which is preliminary data.</text>
</comment>
<evidence type="ECO:0000313" key="1">
    <source>
        <dbReference type="EMBL" id="RVU29472.1"/>
    </source>
</evidence>